<dbReference type="RefSeq" id="WP_097057134.1">
    <property type="nucleotide sequence ID" value="NZ_OCMF01000004.1"/>
</dbReference>
<comment type="similarity">
    <text evidence="6">Belongs to the TVP38/TMEM64 family.</text>
</comment>
<evidence type="ECO:0000256" key="3">
    <source>
        <dbReference type="ARBA" id="ARBA00022692"/>
    </source>
</evidence>
<feature type="transmembrane region" description="Helical" evidence="6">
    <location>
        <begin position="171"/>
        <end position="188"/>
    </location>
</feature>
<keyword evidence="5 6" id="KW-0472">Membrane</keyword>
<organism evidence="8 9">
    <name type="scientific">Salinimicrobium sediminis</name>
    <dbReference type="NCBI Taxonomy" id="1343891"/>
    <lineage>
        <taxon>Bacteria</taxon>
        <taxon>Pseudomonadati</taxon>
        <taxon>Bacteroidota</taxon>
        <taxon>Flavobacteriia</taxon>
        <taxon>Flavobacteriales</taxon>
        <taxon>Flavobacteriaceae</taxon>
        <taxon>Salinimicrobium</taxon>
    </lineage>
</organism>
<comment type="subcellular location">
    <subcellularLocation>
        <location evidence="1 6">Cell membrane</location>
        <topology evidence="1 6">Multi-pass membrane protein</topology>
    </subcellularLocation>
</comment>
<feature type="transmembrane region" description="Helical" evidence="6">
    <location>
        <begin position="58"/>
        <end position="82"/>
    </location>
</feature>
<keyword evidence="3 6" id="KW-0812">Transmembrane</keyword>
<evidence type="ECO:0000256" key="4">
    <source>
        <dbReference type="ARBA" id="ARBA00022989"/>
    </source>
</evidence>
<dbReference type="EMBL" id="OCMF01000004">
    <property type="protein sequence ID" value="SOC81377.1"/>
    <property type="molecule type" value="Genomic_DNA"/>
</dbReference>
<evidence type="ECO:0000256" key="6">
    <source>
        <dbReference type="RuleBase" id="RU366058"/>
    </source>
</evidence>
<gene>
    <name evidence="8" type="ORF">SAMN06296241_2952</name>
</gene>
<evidence type="ECO:0000313" key="9">
    <source>
        <dbReference type="Proteomes" id="UP000219193"/>
    </source>
</evidence>
<dbReference type="Proteomes" id="UP000219193">
    <property type="component" value="Unassembled WGS sequence"/>
</dbReference>
<feature type="transmembrane region" description="Helical" evidence="6">
    <location>
        <begin position="200"/>
        <end position="217"/>
    </location>
</feature>
<sequence>MSKNFLQKYLSFILSGSVLIFLVILYFYHDPFREAVKEAWNVLLSEDRERIRDYVKQFGVLGPLAIIVFIILQMFLIIFPSWLPIIVGVLAYGFWWGVLINLIGVGIASTIGFFIGKKFKGILGNKNYEKWKYWIKNYSFGTVVLFRISPFFSNDAISFIAGIFRMSYKKFIMATYAGMIPLSLAVGYFSTDVDKLENGLYWIGGLGAVLYGLYIFMDYKKRKKHEKT</sequence>
<keyword evidence="2 6" id="KW-1003">Cell membrane</keyword>
<evidence type="ECO:0000259" key="7">
    <source>
        <dbReference type="Pfam" id="PF09335"/>
    </source>
</evidence>
<dbReference type="PANTHER" id="PTHR12677">
    <property type="entry name" value="GOLGI APPARATUS MEMBRANE PROTEIN TVP38-RELATED"/>
    <property type="match status" value="1"/>
</dbReference>
<keyword evidence="9" id="KW-1185">Reference proteome</keyword>
<accession>A0A285X7Q7</accession>
<feature type="transmembrane region" description="Helical" evidence="6">
    <location>
        <begin position="94"/>
        <end position="116"/>
    </location>
</feature>
<dbReference type="OrthoDB" id="9812980at2"/>
<name>A0A285X7Q7_9FLAO</name>
<feature type="transmembrane region" description="Helical" evidence="6">
    <location>
        <begin position="6"/>
        <end position="28"/>
    </location>
</feature>
<dbReference type="AlphaFoldDB" id="A0A285X7Q7"/>
<protein>
    <recommendedName>
        <fullName evidence="6">TVP38/TMEM64 family membrane protein</fullName>
    </recommendedName>
</protein>
<dbReference type="GO" id="GO:0005886">
    <property type="term" value="C:plasma membrane"/>
    <property type="evidence" value="ECO:0007669"/>
    <property type="project" value="UniProtKB-SubCell"/>
</dbReference>
<reference evidence="9" key="1">
    <citation type="submission" date="2017-09" db="EMBL/GenBank/DDBJ databases">
        <authorList>
            <person name="Varghese N."/>
            <person name="Submissions S."/>
        </authorList>
    </citation>
    <scope>NUCLEOTIDE SEQUENCE [LARGE SCALE GENOMIC DNA]</scope>
    <source>
        <strain evidence="9">CGMCC 1.12641</strain>
    </source>
</reference>
<evidence type="ECO:0000256" key="5">
    <source>
        <dbReference type="ARBA" id="ARBA00023136"/>
    </source>
</evidence>
<evidence type="ECO:0000256" key="2">
    <source>
        <dbReference type="ARBA" id="ARBA00022475"/>
    </source>
</evidence>
<dbReference type="Pfam" id="PF09335">
    <property type="entry name" value="VTT_dom"/>
    <property type="match status" value="1"/>
</dbReference>
<keyword evidence="4 6" id="KW-1133">Transmembrane helix</keyword>
<dbReference type="InterPro" id="IPR015414">
    <property type="entry name" value="TMEM64"/>
</dbReference>
<evidence type="ECO:0000256" key="1">
    <source>
        <dbReference type="ARBA" id="ARBA00004651"/>
    </source>
</evidence>
<feature type="domain" description="VTT" evidence="7">
    <location>
        <begin position="79"/>
        <end position="189"/>
    </location>
</feature>
<dbReference type="InterPro" id="IPR032816">
    <property type="entry name" value="VTT_dom"/>
</dbReference>
<dbReference type="PANTHER" id="PTHR12677:SF59">
    <property type="entry name" value="GOLGI APPARATUS MEMBRANE PROTEIN TVP38-RELATED"/>
    <property type="match status" value="1"/>
</dbReference>
<proteinExistence type="inferred from homology"/>
<evidence type="ECO:0000313" key="8">
    <source>
        <dbReference type="EMBL" id="SOC81377.1"/>
    </source>
</evidence>